<feature type="region of interest" description="Disordered" evidence="5">
    <location>
        <begin position="169"/>
        <end position="191"/>
    </location>
</feature>
<evidence type="ECO:0000256" key="4">
    <source>
        <dbReference type="ARBA" id="ARBA00022912"/>
    </source>
</evidence>
<feature type="compositionally biased region" description="Polar residues" evidence="5">
    <location>
        <begin position="438"/>
        <end position="451"/>
    </location>
</feature>
<dbReference type="GO" id="GO:0043409">
    <property type="term" value="P:negative regulation of MAPK cascade"/>
    <property type="evidence" value="ECO:0007669"/>
    <property type="project" value="TreeGrafter"/>
</dbReference>
<name>A0A8H7Q3E7_9FUNG</name>
<dbReference type="InterPro" id="IPR000340">
    <property type="entry name" value="Dual-sp_phosphatase_cat-dom"/>
</dbReference>
<reference evidence="9" key="1">
    <citation type="submission" date="2020-12" db="EMBL/GenBank/DDBJ databases">
        <title>Metabolic potential, ecology and presence of endohyphal bacteria is reflected in genomic diversity of Mucoromycotina.</title>
        <authorList>
            <person name="Muszewska A."/>
            <person name="Okrasinska A."/>
            <person name="Steczkiewicz K."/>
            <person name="Drgas O."/>
            <person name="Orlowska M."/>
            <person name="Perlinska-Lenart U."/>
            <person name="Aleksandrzak-Piekarczyk T."/>
            <person name="Szatraj K."/>
            <person name="Zielenkiewicz U."/>
            <person name="Pilsyk S."/>
            <person name="Malc E."/>
            <person name="Mieczkowski P."/>
            <person name="Kruszewska J.S."/>
            <person name="Biernat P."/>
            <person name="Pawlowska J."/>
        </authorList>
    </citation>
    <scope>NUCLEOTIDE SEQUENCE</scope>
    <source>
        <strain evidence="9">WA0000051536</strain>
    </source>
</reference>
<dbReference type="SMART" id="SM00195">
    <property type="entry name" value="DSPc"/>
    <property type="match status" value="1"/>
</dbReference>
<evidence type="ECO:0000259" key="8">
    <source>
        <dbReference type="PROSITE" id="PS50206"/>
    </source>
</evidence>
<evidence type="ECO:0000259" key="7">
    <source>
        <dbReference type="PROSITE" id="PS50056"/>
    </source>
</evidence>
<feature type="region of interest" description="Disordered" evidence="5">
    <location>
        <begin position="378"/>
        <end position="499"/>
    </location>
</feature>
<dbReference type="Pfam" id="PF00782">
    <property type="entry name" value="DSPc"/>
    <property type="match status" value="1"/>
</dbReference>
<comment type="similarity">
    <text evidence="1">Belongs to the protein-tyrosine phosphatase family. Non-receptor class dual specificity subfamily.</text>
</comment>
<dbReference type="AlphaFoldDB" id="A0A8H7Q3E7"/>
<keyword evidence="10" id="KW-1185">Reference proteome</keyword>
<dbReference type="Gene3D" id="3.40.250.10">
    <property type="entry name" value="Rhodanese-like domain"/>
    <property type="match status" value="1"/>
</dbReference>
<dbReference type="Gene3D" id="3.90.190.10">
    <property type="entry name" value="Protein tyrosine phosphatase superfamily"/>
    <property type="match status" value="1"/>
</dbReference>
<feature type="compositionally biased region" description="Basic and acidic residues" evidence="5">
    <location>
        <begin position="716"/>
        <end position="730"/>
    </location>
</feature>
<feature type="domain" description="Tyrosine-protein phosphatase" evidence="6">
    <location>
        <begin position="547"/>
        <end position="696"/>
    </location>
</feature>
<sequence length="730" mass="80546">MPVEGVYASPLPKLNTSSPANAMDKANSSHSNGVDSLTASFWHHTSLSDKEQASPKLQYSRRRLSSNDSAVTPMDIDHRSPSTHFLPDRTTVRGKHVDDSAQTKGTRCDDSSKSIEYNNALALQESSTPSALHTINSIPCASNSTCATDQFHSPTNGVKLKRHSATIKPKPLSTTTKPITPKSSISPSQAKPMSAIELMTRLEKRQKSGETMVLIDLRDINEYNEDTITGAINVNLPTLLIKRFKRNAMSTFKMQNFITSAEGKEFYAATDNLKSGDAIVVFDQTMDETDYDLHAWTLLAILEKVGLDDANPSLTSQNIQVFWLKGGYDVFRQFDVNGDHRSEPGAFIEALNTMQDNSNHSVDGITLDATLLSRPAPMLSRSTTIPSSAPMNQSSNLQRRASLFSLDTGAARARREHSNRILRQASQRAASRAAASSHPDSLTTSPESMNPTEGRKDDELAMMDSEHARYSSASTGRQWSARSSKEGGPDSAATQDSGFYTSSTVNSAASELPLPPYANEWKDSDLDDMSEDIMSSDSPPVSYEETQFVVSEIVPGFLFVGPEITSLEHIQILQEKAVRRILNMAEECDDDVPGLQDTFIYKKIPARDTVDMRNVSSTFTGAVKFIEDSKRLHEPIYVHCRAGKSRSVTAILAYLILSERWTLKRAYRHVTKARPNMSPNIGFVAELMKLEGRVHGMVSGIDSSDPNSMPLPSPKLKQDLKKLKQEWEDT</sequence>
<dbReference type="PANTHER" id="PTHR10159">
    <property type="entry name" value="DUAL SPECIFICITY PROTEIN PHOSPHATASE"/>
    <property type="match status" value="1"/>
</dbReference>
<feature type="compositionally biased region" description="Polar residues" evidence="5">
    <location>
        <begin position="471"/>
        <end position="482"/>
    </location>
</feature>
<comment type="caution">
    <text evidence="9">The sequence shown here is derived from an EMBL/GenBank/DDBJ whole genome shotgun (WGS) entry which is preliminary data.</text>
</comment>
<evidence type="ECO:0000313" key="9">
    <source>
        <dbReference type="EMBL" id="KAG2185222.1"/>
    </source>
</evidence>
<evidence type="ECO:0000256" key="5">
    <source>
        <dbReference type="SAM" id="MobiDB-lite"/>
    </source>
</evidence>
<feature type="non-terminal residue" evidence="9">
    <location>
        <position position="1"/>
    </location>
</feature>
<dbReference type="CDD" id="cd14498">
    <property type="entry name" value="DSP"/>
    <property type="match status" value="1"/>
</dbReference>
<dbReference type="EMBL" id="JAEPRA010000005">
    <property type="protein sequence ID" value="KAG2185222.1"/>
    <property type="molecule type" value="Genomic_DNA"/>
</dbReference>
<protein>
    <recommendedName>
        <fullName evidence="2">protein-tyrosine-phosphatase</fullName>
        <ecNumber evidence="2">3.1.3.48</ecNumber>
    </recommendedName>
</protein>
<evidence type="ECO:0000313" key="10">
    <source>
        <dbReference type="Proteomes" id="UP000612746"/>
    </source>
</evidence>
<dbReference type="PANTHER" id="PTHR10159:SF530">
    <property type="entry name" value="DUAL SPECIFICITY PROTEIN PHOSPHATASE DDB_G0271350-RELATED"/>
    <property type="match status" value="1"/>
</dbReference>
<feature type="compositionally biased region" description="Polar residues" evidence="5">
    <location>
        <begin position="14"/>
        <end position="33"/>
    </location>
</feature>
<feature type="compositionally biased region" description="Low complexity" evidence="5">
    <location>
        <begin position="423"/>
        <end position="437"/>
    </location>
</feature>
<dbReference type="InterPro" id="IPR020422">
    <property type="entry name" value="TYR_PHOSPHATASE_DUAL_dom"/>
</dbReference>
<feature type="region of interest" description="Disordered" evidence="5">
    <location>
        <begin position="699"/>
        <end position="730"/>
    </location>
</feature>
<feature type="domain" description="Tyrosine specific protein phosphatases" evidence="7">
    <location>
        <begin position="617"/>
        <end position="677"/>
    </location>
</feature>
<dbReference type="SMART" id="SM00450">
    <property type="entry name" value="RHOD"/>
    <property type="match status" value="1"/>
</dbReference>
<dbReference type="InterPro" id="IPR001763">
    <property type="entry name" value="Rhodanese-like_dom"/>
</dbReference>
<feature type="region of interest" description="Disordered" evidence="5">
    <location>
        <begin position="47"/>
        <end position="111"/>
    </location>
</feature>
<feature type="compositionally biased region" description="Basic and acidic residues" evidence="5">
    <location>
        <begin position="75"/>
        <end position="111"/>
    </location>
</feature>
<dbReference type="InterPro" id="IPR029021">
    <property type="entry name" value="Prot-tyrosine_phosphatase-like"/>
</dbReference>
<proteinExistence type="inferred from homology"/>
<evidence type="ECO:0000256" key="1">
    <source>
        <dbReference type="ARBA" id="ARBA00008601"/>
    </source>
</evidence>
<dbReference type="PROSITE" id="PS50056">
    <property type="entry name" value="TYR_PHOSPHATASE_2"/>
    <property type="match status" value="1"/>
</dbReference>
<dbReference type="Pfam" id="PF00581">
    <property type="entry name" value="Rhodanese"/>
    <property type="match status" value="1"/>
</dbReference>
<dbReference type="PROSITE" id="PS50206">
    <property type="entry name" value="RHODANESE_3"/>
    <property type="match status" value="1"/>
</dbReference>
<keyword evidence="3" id="KW-0378">Hydrolase</keyword>
<keyword evidence="4" id="KW-0904">Protein phosphatase</keyword>
<feature type="compositionally biased region" description="Low complexity" evidence="5">
    <location>
        <begin position="169"/>
        <end position="188"/>
    </location>
</feature>
<accession>A0A8H7Q3E7</accession>
<organism evidence="9 10">
    <name type="scientific">Umbelopsis vinacea</name>
    <dbReference type="NCBI Taxonomy" id="44442"/>
    <lineage>
        <taxon>Eukaryota</taxon>
        <taxon>Fungi</taxon>
        <taxon>Fungi incertae sedis</taxon>
        <taxon>Mucoromycota</taxon>
        <taxon>Mucoromycotina</taxon>
        <taxon>Umbelopsidomycetes</taxon>
        <taxon>Umbelopsidales</taxon>
        <taxon>Umbelopsidaceae</taxon>
        <taxon>Umbelopsis</taxon>
    </lineage>
</organism>
<gene>
    <name evidence="9" type="ORF">INT44_002012</name>
</gene>
<dbReference type="Proteomes" id="UP000612746">
    <property type="component" value="Unassembled WGS sequence"/>
</dbReference>
<dbReference type="GO" id="GO:0005737">
    <property type="term" value="C:cytoplasm"/>
    <property type="evidence" value="ECO:0007669"/>
    <property type="project" value="TreeGrafter"/>
</dbReference>
<feature type="compositionally biased region" description="Basic and acidic residues" evidence="5">
    <location>
        <begin position="453"/>
        <end position="469"/>
    </location>
</feature>
<feature type="region of interest" description="Disordered" evidence="5">
    <location>
        <begin position="1"/>
        <end position="33"/>
    </location>
</feature>
<dbReference type="PROSITE" id="PS50054">
    <property type="entry name" value="TYR_PHOSPHATASE_DUAL"/>
    <property type="match status" value="1"/>
</dbReference>
<evidence type="ECO:0000256" key="3">
    <source>
        <dbReference type="ARBA" id="ARBA00022801"/>
    </source>
</evidence>
<feature type="domain" description="Rhodanese" evidence="8">
    <location>
        <begin position="208"/>
        <end position="336"/>
    </location>
</feature>
<feature type="compositionally biased region" description="Polar residues" evidence="5">
    <location>
        <begin position="380"/>
        <end position="399"/>
    </location>
</feature>
<evidence type="ECO:0000256" key="2">
    <source>
        <dbReference type="ARBA" id="ARBA00013064"/>
    </source>
</evidence>
<dbReference type="GO" id="GO:0004725">
    <property type="term" value="F:protein tyrosine phosphatase activity"/>
    <property type="evidence" value="ECO:0007669"/>
    <property type="project" value="UniProtKB-EC"/>
</dbReference>
<dbReference type="EC" id="3.1.3.48" evidence="2"/>
<evidence type="ECO:0000259" key="6">
    <source>
        <dbReference type="PROSITE" id="PS50054"/>
    </source>
</evidence>
<dbReference type="SUPFAM" id="SSF52799">
    <property type="entry name" value="(Phosphotyrosine protein) phosphatases II"/>
    <property type="match status" value="1"/>
</dbReference>
<dbReference type="InterPro" id="IPR000387">
    <property type="entry name" value="Tyr_Pase_dom"/>
</dbReference>
<dbReference type="SUPFAM" id="SSF52821">
    <property type="entry name" value="Rhodanese/Cell cycle control phosphatase"/>
    <property type="match status" value="1"/>
</dbReference>
<dbReference type="InterPro" id="IPR036873">
    <property type="entry name" value="Rhodanese-like_dom_sf"/>
</dbReference>
<dbReference type="OrthoDB" id="273181at2759"/>